<dbReference type="SUPFAM" id="SSF49503">
    <property type="entry name" value="Cupredoxins"/>
    <property type="match status" value="1"/>
</dbReference>
<dbReference type="PROSITE" id="PS51485">
    <property type="entry name" value="PHYTOCYANIN"/>
    <property type="match status" value="1"/>
</dbReference>
<sequence>MSAVFTYARLHNVCELGNETDYLACAPNPLALWNSGSTRVTLSKAGAYYFICGSLGHCDLGMKLKVTVESDAVIPSPSPAPASSHAPTAAPVQQLAPAPTPDVFNTPAPVQAPTSTSAATNSGSPEQSPPAISCSSPSADATAHQSVTIMLTLFASSLLLYSCSQYAAAAKS</sequence>
<dbReference type="Gene3D" id="2.60.40.420">
    <property type="entry name" value="Cupredoxins - blue copper proteins"/>
    <property type="match status" value="1"/>
</dbReference>
<feature type="compositionally biased region" description="Low complexity" evidence="1">
    <location>
        <begin position="75"/>
        <end position="91"/>
    </location>
</feature>
<dbReference type="InterPro" id="IPR008972">
    <property type="entry name" value="Cupredoxin"/>
</dbReference>
<reference evidence="3 4" key="1">
    <citation type="submission" date="2024-02" db="EMBL/GenBank/DDBJ databases">
        <authorList>
            <consortium name="ELIXIR-Norway"/>
            <consortium name="Elixir Norway"/>
        </authorList>
    </citation>
    <scope>NUCLEOTIDE SEQUENCE [LARGE SCALE GENOMIC DNA]</scope>
</reference>
<accession>A0ABP0VQ51</accession>
<feature type="compositionally biased region" description="Polar residues" evidence="1">
    <location>
        <begin position="112"/>
        <end position="126"/>
    </location>
</feature>
<protein>
    <recommendedName>
        <fullName evidence="2">Phytocyanin domain-containing protein</fullName>
    </recommendedName>
</protein>
<dbReference type="PANTHER" id="PTHR33021:SF193">
    <property type="entry name" value="OS06G0218600 PROTEIN"/>
    <property type="match status" value="1"/>
</dbReference>
<evidence type="ECO:0000259" key="2">
    <source>
        <dbReference type="PROSITE" id="PS51485"/>
    </source>
</evidence>
<dbReference type="PANTHER" id="PTHR33021">
    <property type="entry name" value="BLUE COPPER PROTEIN"/>
    <property type="match status" value="1"/>
</dbReference>
<evidence type="ECO:0000256" key="1">
    <source>
        <dbReference type="SAM" id="MobiDB-lite"/>
    </source>
</evidence>
<dbReference type="Pfam" id="PF02298">
    <property type="entry name" value="Cu_bind_like"/>
    <property type="match status" value="1"/>
</dbReference>
<gene>
    <name evidence="3" type="ORF">CSSPJE1EN1_LOCUS1391</name>
</gene>
<dbReference type="EMBL" id="OZ020096">
    <property type="protein sequence ID" value="CAK9255913.1"/>
    <property type="molecule type" value="Genomic_DNA"/>
</dbReference>
<name>A0ABP0VQ51_9BRYO</name>
<evidence type="ECO:0000313" key="4">
    <source>
        <dbReference type="Proteomes" id="UP001497444"/>
    </source>
</evidence>
<evidence type="ECO:0000313" key="3">
    <source>
        <dbReference type="EMBL" id="CAK9255913.1"/>
    </source>
</evidence>
<dbReference type="InterPro" id="IPR039391">
    <property type="entry name" value="Phytocyanin-like"/>
</dbReference>
<dbReference type="InterPro" id="IPR003245">
    <property type="entry name" value="Phytocyanin_dom"/>
</dbReference>
<dbReference type="Proteomes" id="UP001497444">
    <property type="component" value="Chromosome 1"/>
</dbReference>
<keyword evidence="4" id="KW-1185">Reference proteome</keyword>
<dbReference type="CDD" id="cd04216">
    <property type="entry name" value="Phytocyanin"/>
    <property type="match status" value="1"/>
</dbReference>
<organism evidence="3 4">
    <name type="scientific">Sphagnum jensenii</name>
    <dbReference type="NCBI Taxonomy" id="128206"/>
    <lineage>
        <taxon>Eukaryota</taxon>
        <taxon>Viridiplantae</taxon>
        <taxon>Streptophyta</taxon>
        <taxon>Embryophyta</taxon>
        <taxon>Bryophyta</taxon>
        <taxon>Sphagnophytina</taxon>
        <taxon>Sphagnopsida</taxon>
        <taxon>Sphagnales</taxon>
        <taxon>Sphagnaceae</taxon>
        <taxon>Sphagnum</taxon>
    </lineage>
</organism>
<proteinExistence type="predicted"/>
<feature type="domain" description="Phytocyanin" evidence="2">
    <location>
        <begin position="1"/>
        <end position="70"/>
    </location>
</feature>
<feature type="region of interest" description="Disordered" evidence="1">
    <location>
        <begin position="75"/>
        <end position="137"/>
    </location>
</feature>